<keyword evidence="2" id="KW-1185">Reference proteome</keyword>
<dbReference type="Gene3D" id="3.40.50.2000">
    <property type="entry name" value="Glycogen Phosphorylase B"/>
    <property type="match status" value="2"/>
</dbReference>
<dbReference type="Proteomes" id="UP001225316">
    <property type="component" value="Unassembled WGS sequence"/>
</dbReference>
<dbReference type="RefSeq" id="WP_308951173.1">
    <property type="nucleotide sequence ID" value="NZ_JARXHW010000033.1"/>
</dbReference>
<evidence type="ECO:0000313" key="1">
    <source>
        <dbReference type="EMBL" id="MDQ8208553.1"/>
    </source>
</evidence>
<organism evidence="1 2">
    <name type="scientific">Thalassobacterium maritimum</name>
    <dbReference type="NCBI Taxonomy" id="3041265"/>
    <lineage>
        <taxon>Bacteria</taxon>
        <taxon>Pseudomonadati</taxon>
        <taxon>Verrucomicrobiota</taxon>
        <taxon>Opitutia</taxon>
        <taxon>Puniceicoccales</taxon>
        <taxon>Coraliomargaritaceae</taxon>
        <taxon>Thalassobacterium</taxon>
    </lineage>
</organism>
<comment type="caution">
    <text evidence="1">The sequence shown here is derived from an EMBL/GenBank/DDBJ whole genome shotgun (WGS) entry which is preliminary data.</text>
</comment>
<proteinExistence type="predicted"/>
<reference evidence="1 2" key="1">
    <citation type="submission" date="2023-04" db="EMBL/GenBank/DDBJ databases">
        <title>A novel bacteria isolated from coastal sediment.</title>
        <authorList>
            <person name="Liu X.-J."/>
            <person name="Du Z.-J."/>
        </authorList>
    </citation>
    <scope>NUCLEOTIDE SEQUENCE [LARGE SCALE GENOMIC DNA]</scope>
    <source>
        <strain evidence="1 2">SDUM461003</strain>
    </source>
</reference>
<evidence type="ECO:0000313" key="2">
    <source>
        <dbReference type="Proteomes" id="UP001225316"/>
    </source>
</evidence>
<dbReference type="EMBL" id="JARXHW010000033">
    <property type="protein sequence ID" value="MDQ8208553.1"/>
    <property type="molecule type" value="Genomic_DNA"/>
</dbReference>
<sequence length="410" mass="46514">MKVTHICSTQHSGAGIAALRLFEALRRQHDEVYFASKDAAAEKHHIQIQYYPTHWTEKNRLLRQLTQKYSQLKRSRIQDISSIQSFYSSCQTGYRPAHFQEFADSDILHFHWMAQLLDWQHCLPWMAARAKLVWTLHDLNPLQGIWHYEPEKEISNPQILKWDARTRSIKAAVFNQIPANRLSFVAPSKWMAAKIQSTPVTQKFAVHTIANTIDTQDFHPIDKKLARKALSIPTTAKVIGFICDDMTDPRKGMRYLLSALKSTASEGYTLLTAGKQPSHEHLPPPIDWRHLGALQSDALLRLFYSAMDLFVIPSTQDNLPNTILEAMACGTPCVGFNVGGIPDMIHENKTGHLVAPKDAEALALTLKNALDQPQHLQAMSQQARAYAESEYNTTSQANKHMALYRKLLSQ</sequence>
<name>A0ABU1AWM1_9BACT</name>
<dbReference type="SUPFAM" id="SSF53756">
    <property type="entry name" value="UDP-Glycosyltransferase/glycogen phosphorylase"/>
    <property type="match status" value="1"/>
</dbReference>
<keyword evidence="1" id="KW-0328">Glycosyltransferase</keyword>
<dbReference type="PANTHER" id="PTHR45947">
    <property type="entry name" value="SULFOQUINOVOSYL TRANSFERASE SQD2"/>
    <property type="match status" value="1"/>
</dbReference>
<dbReference type="GO" id="GO:0016757">
    <property type="term" value="F:glycosyltransferase activity"/>
    <property type="evidence" value="ECO:0007669"/>
    <property type="project" value="UniProtKB-KW"/>
</dbReference>
<protein>
    <submittedName>
        <fullName evidence="1">Glycosyltransferase</fullName>
        <ecNumber evidence="1">2.4.-.-</ecNumber>
    </submittedName>
</protein>
<dbReference type="InterPro" id="IPR050194">
    <property type="entry name" value="Glycosyltransferase_grp1"/>
</dbReference>
<dbReference type="PANTHER" id="PTHR45947:SF3">
    <property type="entry name" value="SULFOQUINOVOSYL TRANSFERASE SQD2"/>
    <property type="match status" value="1"/>
</dbReference>
<gene>
    <name evidence="1" type="ORF">QEH52_13595</name>
</gene>
<keyword evidence="1" id="KW-0808">Transferase</keyword>
<accession>A0ABU1AWM1</accession>
<dbReference type="EC" id="2.4.-.-" evidence="1"/>
<dbReference type="Pfam" id="PF13692">
    <property type="entry name" value="Glyco_trans_1_4"/>
    <property type="match status" value="1"/>
</dbReference>